<keyword evidence="7" id="KW-0969">Cilium</keyword>
<dbReference type="EMBL" id="JBHRSS010000003">
    <property type="protein sequence ID" value="MFC3104159.1"/>
    <property type="molecule type" value="Genomic_DNA"/>
</dbReference>
<keyword evidence="4 6" id="KW-1005">Bacterial flagellum biogenesis</keyword>
<keyword evidence="7" id="KW-0966">Cell projection</keyword>
<evidence type="ECO:0000256" key="6">
    <source>
        <dbReference type="PIRNR" id="PIRNR039090"/>
    </source>
</evidence>
<dbReference type="Gene3D" id="1.20.120.340">
    <property type="entry name" value="Flagellar protein FliS"/>
    <property type="match status" value="1"/>
</dbReference>
<dbReference type="PIRSF" id="PIRSF039090">
    <property type="entry name" value="Flis"/>
    <property type="match status" value="1"/>
</dbReference>
<gene>
    <name evidence="7" type="primary">fliS</name>
    <name evidence="7" type="ORF">ACFOSU_09655</name>
</gene>
<evidence type="ECO:0000313" key="7">
    <source>
        <dbReference type="EMBL" id="MFC3104159.1"/>
    </source>
</evidence>
<dbReference type="PANTHER" id="PTHR34773:SF1">
    <property type="entry name" value="FLAGELLAR SECRETION CHAPERONE FLIS"/>
    <property type="match status" value="1"/>
</dbReference>
<dbReference type="Proteomes" id="UP001595462">
    <property type="component" value="Unassembled WGS sequence"/>
</dbReference>
<dbReference type="SUPFAM" id="SSF101116">
    <property type="entry name" value="Flagellar export chaperone FliS"/>
    <property type="match status" value="1"/>
</dbReference>
<comment type="subcellular location">
    <subcellularLocation>
        <location evidence="1 6">Cytoplasm</location>
        <location evidence="1 6">Cytosol</location>
    </subcellularLocation>
</comment>
<reference evidence="8" key="1">
    <citation type="journal article" date="2019" name="Int. J. Syst. Evol. Microbiol.">
        <title>The Global Catalogue of Microorganisms (GCM) 10K type strain sequencing project: providing services to taxonomists for standard genome sequencing and annotation.</title>
        <authorList>
            <consortium name="The Broad Institute Genomics Platform"/>
            <consortium name="The Broad Institute Genome Sequencing Center for Infectious Disease"/>
            <person name="Wu L."/>
            <person name="Ma J."/>
        </authorList>
    </citation>
    <scope>NUCLEOTIDE SEQUENCE [LARGE SCALE GENOMIC DNA]</scope>
    <source>
        <strain evidence="8">KCTC 52640</strain>
    </source>
</reference>
<comment type="similarity">
    <text evidence="2 6">Belongs to the FliS family.</text>
</comment>
<organism evidence="7 8">
    <name type="scientific">Salinisphaera aquimarina</name>
    <dbReference type="NCBI Taxonomy" id="2094031"/>
    <lineage>
        <taxon>Bacteria</taxon>
        <taxon>Pseudomonadati</taxon>
        <taxon>Pseudomonadota</taxon>
        <taxon>Gammaproteobacteria</taxon>
        <taxon>Salinisphaerales</taxon>
        <taxon>Salinisphaeraceae</taxon>
        <taxon>Salinisphaera</taxon>
    </lineage>
</organism>
<dbReference type="RefSeq" id="WP_380688874.1">
    <property type="nucleotide sequence ID" value="NZ_JBHRSS010000003.1"/>
</dbReference>
<evidence type="ECO:0000256" key="3">
    <source>
        <dbReference type="ARBA" id="ARBA00022490"/>
    </source>
</evidence>
<proteinExistence type="inferred from homology"/>
<evidence type="ECO:0000256" key="5">
    <source>
        <dbReference type="ARBA" id="ARBA00023186"/>
    </source>
</evidence>
<name>A0ABV7EQF6_9GAMM</name>
<dbReference type="Pfam" id="PF02561">
    <property type="entry name" value="FliS"/>
    <property type="match status" value="1"/>
</dbReference>
<keyword evidence="8" id="KW-1185">Reference proteome</keyword>
<comment type="caution">
    <text evidence="7">The sequence shown here is derived from an EMBL/GenBank/DDBJ whole genome shotgun (WGS) entry which is preliminary data.</text>
</comment>
<keyword evidence="5" id="KW-0143">Chaperone</keyword>
<dbReference type="PANTHER" id="PTHR34773">
    <property type="entry name" value="FLAGELLAR SECRETION CHAPERONE FLIS"/>
    <property type="match status" value="1"/>
</dbReference>
<keyword evidence="3 6" id="KW-0963">Cytoplasm</keyword>
<protein>
    <recommendedName>
        <fullName evidence="6">Flagellar secretion chaperone FliS</fullName>
    </recommendedName>
</protein>
<evidence type="ECO:0000256" key="1">
    <source>
        <dbReference type="ARBA" id="ARBA00004514"/>
    </source>
</evidence>
<sequence length="132" mass="14245">MHARQAANAYAHVGLQTGAMSASPHQLIVMLFDGARAALKKSQWAIAQKDFATKGVALSKAIDIIERGLRAALDFEQGGEIAERLDSLYDYMVRTLMRANLHNDAALVLEVDTLLEDIGSAWKQIGVAAVPA</sequence>
<dbReference type="InterPro" id="IPR036584">
    <property type="entry name" value="FliS_sf"/>
</dbReference>
<dbReference type="InterPro" id="IPR003713">
    <property type="entry name" value="FliS"/>
</dbReference>
<keyword evidence="7" id="KW-0282">Flagellum</keyword>
<dbReference type="CDD" id="cd16098">
    <property type="entry name" value="FliS"/>
    <property type="match status" value="1"/>
</dbReference>
<accession>A0ABV7EQF6</accession>
<evidence type="ECO:0000313" key="8">
    <source>
        <dbReference type="Proteomes" id="UP001595462"/>
    </source>
</evidence>
<evidence type="ECO:0000256" key="2">
    <source>
        <dbReference type="ARBA" id="ARBA00008787"/>
    </source>
</evidence>
<dbReference type="NCBIfam" id="TIGR00208">
    <property type="entry name" value="fliS"/>
    <property type="match status" value="1"/>
</dbReference>
<evidence type="ECO:0000256" key="4">
    <source>
        <dbReference type="ARBA" id="ARBA00022795"/>
    </source>
</evidence>